<dbReference type="GO" id="GO:0047496">
    <property type="term" value="P:vesicle transport along microtubule"/>
    <property type="evidence" value="ECO:0007669"/>
    <property type="project" value="TreeGrafter"/>
</dbReference>
<dbReference type="SMART" id="SM00129">
    <property type="entry name" value="KISc"/>
    <property type="match status" value="1"/>
</dbReference>
<dbReference type="GO" id="GO:0005874">
    <property type="term" value="C:microtubule"/>
    <property type="evidence" value="ECO:0007669"/>
    <property type="project" value="TreeGrafter"/>
</dbReference>
<dbReference type="AlphaFoldDB" id="A0A921ZDB8"/>
<dbReference type="Pfam" id="PF00225">
    <property type="entry name" value="Kinesin"/>
    <property type="match status" value="1"/>
</dbReference>
<evidence type="ECO:0000259" key="5">
    <source>
        <dbReference type="PROSITE" id="PS50067"/>
    </source>
</evidence>
<feature type="compositionally biased region" description="Basic and acidic residues" evidence="4">
    <location>
        <begin position="642"/>
        <end position="652"/>
    </location>
</feature>
<name>A0A921ZDB8_MANSE</name>
<evidence type="ECO:0000256" key="1">
    <source>
        <dbReference type="ARBA" id="ARBA00004245"/>
    </source>
</evidence>
<dbReference type="InterPro" id="IPR001752">
    <property type="entry name" value="Kinesin_motor_dom"/>
</dbReference>
<comment type="subcellular location">
    <subcellularLocation>
        <location evidence="1">Cytoplasm</location>
        <location evidence="1">Cytoskeleton</location>
    </subcellularLocation>
</comment>
<accession>A0A921ZDB8</accession>
<reference evidence="6" key="2">
    <citation type="submission" date="2020-12" db="EMBL/GenBank/DDBJ databases">
        <authorList>
            <person name="Kanost M."/>
        </authorList>
    </citation>
    <scope>NUCLEOTIDE SEQUENCE</scope>
</reference>
<keyword evidence="7" id="KW-1185">Reference proteome</keyword>
<keyword evidence="3" id="KW-0067">ATP-binding</keyword>
<dbReference type="PROSITE" id="PS50067">
    <property type="entry name" value="KINESIN_MOTOR_2"/>
    <property type="match status" value="1"/>
</dbReference>
<organism evidence="6 7">
    <name type="scientific">Manduca sexta</name>
    <name type="common">Tobacco hawkmoth</name>
    <name type="synonym">Tobacco hornworm</name>
    <dbReference type="NCBI Taxonomy" id="7130"/>
    <lineage>
        <taxon>Eukaryota</taxon>
        <taxon>Metazoa</taxon>
        <taxon>Ecdysozoa</taxon>
        <taxon>Arthropoda</taxon>
        <taxon>Hexapoda</taxon>
        <taxon>Insecta</taxon>
        <taxon>Pterygota</taxon>
        <taxon>Neoptera</taxon>
        <taxon>Endopterygota</taxon>
        <taxon>Lepidoptera</taxon>
        <taxon>Glossata</taxon>
        <taxon>Ditrysia</taxon>
        <taxon>Bombycoidea</taxon>
        <taxon>Sphingidae</taxon>
        <taxon>Sphinginae</taxon>
        <taxon>Sphingini</taxon>
        <taxon>Manduca</taxon>
    </lineage>
</organism>
<keyword evidence="3" id="KW-0505">Motor protein</keyword>
<evidence type="ECO:0000256" key="3">
    <source>
        <dbReference type="PROSITE-ProRule" id="PRU00283"/>
    </source>
</evidence>
<gene>
    <name evidence="6" type="ORF">O3G_MSEX009206</name>
</gene>
<keyword evidence="2" id="KW-0963">Cytoplasm</keyword>
<evidence type="ECO:0000313" key="7">
    <source>
        <dbReference type="Proteomes" id="UP000791440"/>
    </source>
</evidence>
<keyword evidence="3" id="KW-0547">Nucleotide-binding</keyword>
<dbReference type="PANTHER" id="PTHR24115:SF1011">
    <property type="entry name" value="KINESIN-LIKE PROTEIN KLP98A"/>
    <property type="match status" value="1"/>
</dbReference>
<dbReference type="GO" id="GO:0005871">
    <property type="term" value="C:kinesin complex"/>
    <property type="evidence" value="ECO:0007669"/>
    <property type="project" value="TreeGrafter"/>
</dbReference>
<dbReference type="PANTHER" id="PTHR24115">
    <property type="entry name" value="KINESIN-RELATED"/>
    <property type="match status" value="1"/>
</dbReference>
<dbReference type="GO" id="GO:0016887">
    <property type="term" value="F:ATP hydrolysis activity"/>
    <property type="evidence" value="ECO:0007669"/>
    <property type="project" value="TreeGrafter"/>
</dbReference>
<dbReference type="GO" id="GO:0005524">
    <property type="term" value="F:ATP binding"/>
    <property type="evidence" value="ECO:0007669"/>
    <property type="project" value="UniProtKB-UniRule"/>
</dbReference>
<feature type="compositionally biased region" description="Basic residues" evidence="4">
    <location>
        <begin position="630"/>
        <end position="640"/>
    </location>
</feature>
<comment type="similarity">
    <text evidence="3">Belongs to the TRAFAC class myosin-kinesin ATPase superfamily. Kinesin family.</text>
</comment>
<dbReference type="EMBL" id="JH668491">
    <property type="protein sequence ID" value="KAG6455475.1"/>
    <property type="molecule type" value="Genomic_DNA"/>
</dbReference>
<dbReference type="Proteomes" id="UP000791440">
    <property type="component" value="Unassembled WGS sequence"/>
</dbReference>
<feature type="region of interest" description="Disordered" evidence="4">
    <location>
        <begin position="630"/>
        <end position="652"/>
    </location>
</feature>
<feature type="domain" description="Kinesin motor" evidence="5">
    <location>
        <begin position="1"/>
        <end position="256"/>
    </location>
</feature>
<comment type="caution">
    <text evidence="6">The sequence shown here is derived from an EMBL/GenBank/DDBJ whole genome shotgun (WGS) entry which is preliminary data.</text>
</comment>
<protein>
    <recommendedName>
        <fullName evidence="5">Kinesin motor domain-containing protein</fullName>
    </recommendedName>
</protein>
<evidence type="ECO:0000256" key="4">
    <source>
        <dbReference type="SAM" id="MobiDB-lite"/>
    </source>
</evidence>
<sequence length="1053" mass="118128">MSSIARGCSACVLAYGQSATGKTFTMFGSEVQPGFVPRLCRAFDDQQPLIVTVSFLEIYNERVHDLLVGEAVSSNCHSLPRNRGNVRKDLRVREHPTKGPYVQNLRRVTVNHVEALVSLVNEGVRRRRTASTRRNPHSSRSHALLEIVTPHATLHLADLAGSEKAGFEGPGSGRQKEGANINKSLVALSNVISALVTSGRGRAKFIPYRDSALTWLLKDCFTGNSSTFIIATVSPSVACYGESASTLRWAERASQLPTKKFANCEVVVTTKSDLQQQFNKLLAELARNHINYAPETGTIHHDTKYWAYKDNTIQSEGVNSTTNIGNILNIMHPRIEANNVESANVPVASGSSDVSNILDSGKISNAVSKEVEKIFGSTLERTSSGSDLKVIPPLRHKRREYRSQEVLPVDETIAAGQSSTGLSILPSQSEVQINNIQNADKIKIPHVSILHENQRAEIVAAVTDRLYTKLKKKEELAVSRMESIVDKKIVEPLSELKICTNARQRLIELSQRALRNKRRIGIPAFTQTKISVIRVKDQSTDVQTDLDSYIVNNNHTIMTAYRDVSTETVPMTPRCKEIAVGPKFGSMDFSNKSTGTEKSEVIHKNSYTMTDEMVKHDNLTQTAIVPPPRRRRRKAIKSTKYRGSDNKNKDLEGYVNAMGPVISINISQTYSNDSETQSSDDNSINVVNKNMPKNAVATPDLLTNHTGDTSDNNLLDNACNVKGEDTLDTKCVTTLKDNVSNVSLSMKSSEDFSDNEDYSLPRVTVTSTAKPKSLDMKNIILGRNENMYPYNIVLSPTREIDHSKRTVTFKDIDIAKAINVASHDCHDVNNDSKCNQEKNQYFSFNDIIFGKKSDHDNSYSDCTVSTRDGVNSFIWKDNIARSRTVNYCKRNYVPVYKSNPRYNTEKTRYYQDFLHTDKRGFDDIDEINCRSGNRFDEKKFRSSSKFYRSNDVDTDFKQGNPCSKVSSRNKDKYKSEEFGNIEKKIFDACTDLEKSVKTYDDYIINFKNNAERDVEPISQRTPTEYLQHLIKLRREMIKTLEISPDIALNGSKT</sequence>
<dbReference type="GO" id="GO:0008574">
    <property type="term" value="F:plus-end-directed microtubule motor activity"/>
    <property type="evidence" value="ECO:0007669"/>
    <property type="project" value="TreeGrafter"/>
</dbReference>
<keyword evidence="2" id="KW-0206">Cytoskeleton</keyword>
<evidence type="ECO:0000313" key="6">
    <source>
        <dbReference type="EMBL" id="KAG6455475.1"/>
    </source>
</evidence>
<proteinExistence type="inferred from homology"/>
<feature type="binding site" evidence="3">
    <location>
        <begin position="16"/>
        <end position="23"/>
    </location>
    <ligand>
        <name>ATP</name>
        <dbReference type="ChEBI" id="CHEBI:30616"/>
    </ligand>
</feature>
<reference evidence="6" key="1">
    <citation type="journal article" date="2016" name="Insect Biochem. Mol. Biol.">
        <title>Multifaceted biological insights from a draft genome sequence of the tobacco hornworm moth, Manduca sexta.</title>
        <authorList>
            <person name="Kanost M.R."/>
            <person name="Arrese E.L."/>
            <person name="Cao X."/>
            <person name="Chen Y.R."/>
            <person name="Chellapilla S."/>
            <person name="Goldsmith M.R."/>
            <person name="Grosse-Wilde E."/>
            <person name="Heckel D.G."/>
            <person name="Herndon N."/>
            <person name="Jiang H."/>
            <person name="Papanicolaou A."/>
            <person name="Qu J."/>
            <person name="Soulages J.L."/>
            <person name="Vogel H."/>
            <person name="Walters J."/>
            <person name="Waterhouse R.M."/>
            <person name="Ahn S.J."/>
            <person name="Almeida F.C."/>
            <person name="An C."/>
            <person name="Aqrawi P."/>
            <person name="Bretschneider A."/>
            <person name="Bryant W.B."/>
            <person name="Bucks S."/>
            <person name="Chao H."/>
            <person name="Chevignon G."/>
            <person name="Christen J.M."/>
            <person name="Clarke D.F."/>
            <person name="Dittmer N.T."/>
            <person name="Ferguson L.C.F."/>
            <person name="Garavelou S."/>
            <person name="Gordon K.H.J."/>
            <person name="Gunaratna R.T."/>
            <person name="Han Y."/>
            <person name="Hauser F."/>
            <person name="He Y."/>
            <person name="Heidel-Fischer H."/>
            <person name="Hirsh A."/>
            <person name="Hu Y."/>
            <person name="Jiang H."/>
            <person name="Kalra D."/>
            <person name="Klinner C."/>
            <person name="Konig C."/>
            <person name="Kovar C."/>
            <person name="Kroll A.R."/>
            <person name="Kuwar S.S."/>
            <person name="Lee S.L."/>
            <person name="Lehman R."/>
            <person name="Li K."/>
            <person name="Li Z."/>
            <person name="Liang H."/>
            <person name="Lovelace S."/>
            <person name="Lu Z."/>
            <person name="Mansfield J.H."/>
            <person name="McCulloch K.J."/>
            <person name="Mathew T."/>
            <person name="Morton B."/>
            <person name="Muzny D.M."/>
            <person name="Neunemann D."/>
            <person name="Ongeri F."/>
            <person name="Pauchet Y."/>
            <person name="Pu L.L."/>
            <person name="Pyrousis I."/>
            <person name="Rao X.J."/>
            <person name="Redding A."/>
            <person name="Roesel C."/>
            <person name="Sanchez-Gracia A."/>
            <person name="Schaack S."/>
            <person name="Shukla A."/>
            <person name="Tetreau G."/>
            <person name="Wang Y."/>
            <person name="Xiong G.H."/>
            <person name="Traut W."/>
            <person name="Walsh T.K."/>
            <person name="Worley K.C."/>
            <person name="Wu D."/>
            <person name="Wu W."/>
            <person name="Wu Y.Q."/>
            <person name="Zhang X."/>
            <person name="Zou Z."/>
            <person name="Zucker H."/>
            <person name="Briscoe A.D."/>
            <person name="Burmester T."/>
            <person name="Clem R.J."/>
            <person name="Feyereisen R."/>
            <person name="Grimmelikhuijzen C.J.P."/>
            <person name="Hamodrakas S.J."/>
            <person name="Hansson B.S."/>
            <person name="Huguet E."/>
            <person name="Jermiin L.S."/>
            <person name="Lan Q."/>
            <person name="Lehman H.K."/>
            <person name="Lorenzen M."/>
            <person name="Merzendorfer H."/>
            <person name="Michalopoulos I."/>
            <person name="Morton D.B."/>
            <person name="Muthukrishnan S."/>
            <person name="Oakeshott J.G."/>
            <person name="Palmer W."/>
            <person name="Park Y."/>
            <person name="Passarelli A.L."/>
            <person name="Rozas J."/>
            <person name="Schwartz L.M."/>
            <person name="Smith W."/>
            <person name="Southgate A."/>
            <person name="Vilcinskas A."/>
            <person name="Vogt R."/>
            <person name="Wang P."/>
            <person name="Werren J."/>
            <person name="Yu X.Q."/>
            <person name="Zhou J.J."/>
            <person name="Brown S.J."/>
            <person name="Scherer S.E."/>
            <person name="Richards S."/>
            <person name="Blissard G.W."/>
        </authorList>
    </citation>
    <scope>NUCLEOTIDE SEQUENCE</scope>
</reference>
<dbReference type="InterPro" id="IPR027640">
    <property type="entry name" value="Kinesin-like_fam"/>
</dbReference>
<dbReference type="GO" id="GO:0008017">
    <property type="term" value="F:microtubule binding"/>
    <property type="evidence" value="ECO:0007669"/>
    <property type="project" value="InterPro"/>
</dbReference>
<evidence type="ECO:0000256" key="2">
    <source>
        <dbReference type="ARBA" id="ARBA00023212"/>
    </source>
</evidence>